<accession>A0A7Y4KXU1</accession>
<reference evidence="1 4" key="2">
    <citation type="submission" date="2020-08" db="EMBL/GenBank/DDBJ databases">
        <title>Sequencing the genomes of 1000 actinobacteria strains.</title>
        <authorList>
            <person name="Klenk H.-P."/>
        </authorList>
    </citation>
    <scope>NUCLEOTIDE SEQUENCE [LARGE SCALE GENOMIC DNA]</scope>
    <source>
        <strain evidence="1 4">DSM 15626</strain>
    </source>
</reference>
<proteinExistence type="predicted"/>
<evidence type="ECO:0000313" key="3">
    <source>
        <dbReference type="Proteomes" id="UP000534306"/>
    </source>
</evidence>
<organism evidence="2 3">
    <name type="scientific">Kribbella sandramycini</name>
    <dbReference type="NCBI Taxonomy" id="60450"/>
    <lineage>
        <taxon>Bacteria</taxon>
        <taxon>Bacillati</taxon>
        <taxon>Actinomycetota</taxon>
        <taxon>Actinomycetes</taxon>
        <taxon>Propionibacteriales</taxon>
        <taxon>Kribbellaceae</taxon>
        <taxon>Kribbella</taxon>
    </lineage>
</organism>
<evidence type="ECO:0000313" key="1">
    <source>
        <dbReference type="EMBL" id="MBB6569533.1"/>
    </source>
</evidence>
<dbReference type="SUPFAM" id="SSF55331">
    <property type="entry name" value="Tautomerase/MIF"/>
    <property type="match status" value="1"/>
</dbReference>
<dbReference type="EMBL" id="JACHKF010000001">
    <property type="protein sequence ID" value="MBB6569533.1"/>
    <property type="molecule type" value="Genomic_DNA"/>
</dbReference>
<dbReference type="Proteomes" id="UP000534306">
    <property type="component" value="Unassembled WGS sequence"/>
</dbReference>
<dbReference type="PANTHER" id="PTHR37950:SF1">
    <property type="entry name" value="4-HYDROXYPHENYLACETATE CATABOLISM PROTEIN"/>
    <property type="match status" value="1"/>
</dbReference>
<evidence type="ECO:0000313" key="2">
    <source>
        <dbReference type="EMBL" id="NOL40633.1"/>
    </source>
</evidence>
<dbReference type="Gene3D" id="3.30.429.10">
    <property type="entry name" value="Macrophage Migration Inhibitory Factor"/>
    <property type="match status" value="1"/>
</dbReference>
<dbReference type="RefSeq" id="WP_171673122.1">
    <property type="nucleotide sequence ID" value="NZ_BAAAGT010000002.1"/>
</dbReference>
<name>A0A7Y4KXU1_9ACTN</name>
<protein>
    <submittedName>
        <fullName evidence="1 2">Isomerase</fullName>
        <ecNumber evidence="1">5.3.3.10</ecNumber>
    </submittedName>
</protein>
<comment type="caution">
    <text evidence="2">The sequence shown here is derived from an EMBL/GenBank/DDBJ whole genome shotgun (WGS) entry which is preliminary data.</text>
</comment>
<dbReference type="AlphaFoldDB" id="A0A7Y4KXU1"/>
<evidence type="ECO:0000313" key="4">
    <source>
        <dbReference type="Proteomes" id="UP000553957"/>
    </source>
</evidence>
<dbReference type="InterPro" id="IPR004220">
    <property type="entry name" value="5-COMe_2-OHmuconate_Isoase"/>
</dbReference>
<dbReference type="Proteomes" id="UP000553957">
    <property type="component" value="Unassembled WGS sequence"/>
</dbReference>
<reference evidence="2 3" key="1">
    <citation type="submission" date="2020-05" db="EMBL/GenBank/DDBJ databases">
        <title>Genome sequence of Kribbella sandramycini ATCC 39419.</title>
        <authorList>
            <person name="Maclea K.S."/>
            <person name="Fair J.L."/>
        </authorList>
    </citation>
    <scope>NUCLEOTIDE SEQUENCE [LARGE SCALE GENOMIC DNA]</scope>
    <source>
        <strain evidence="2 3">ATCC 39419</strain>
    </source>
</reference>
<dbReference type="EC" id="5.3.3.10" evidence="1"/>
<gene>
    <name evidence="1" type="ORF">HNR71_005170</name>
    <name evidence="2" type="ORF">HPO96_10290</name>
</gene>
<dbReference type="Pfam" id="PF02962">
    <property type="entry name" value="CHMI"/>
    <property type="match status" value="1"/>
</dbReference>
<sequence>MPHIVVEYSESLAEAFDREGFAVAFHPAAAELIGSSLPGFKTRFVRLGEAVLGAGGAMVHVQVAILPGRDEALKAQLGELALGVLAEHLKPVPGLTAQLTCEVRDLGTYSKLTVEG</sequence>
<keyword evidence="3" id="KW-1185">Reference proteome</keyword>
<keyword evidence="2" id="KW-0413">Isomerase</keyword>
<dbReference type="InterPro" id="IPR014347">
    <property type="entry name" value="Tautomerase/MIF_sf"/>
</dbReference>
<dbReference type="PANTHER" id="PTHR37950">
    <property type="entry name" value="4-HYDROXYPHENYLACETATE CATABOLISM PROTEIN"/>
    <property type="match status" value="1"/>
</dbReference>
<dbReference type="EMBL" id="JABJRC010000002">
    <property type="protein sequence ID" value="NOL40633.1"/>
    <property type="molecule type" value="Genomic_DNA"/>
</dbReference>
<dbReference type="GO" id="GO:0008704">
    <property type="term" value="F:5-carboxymethyl-2-hydroxymuconate delta-isomerase activity"/>
    <property type="evidence" value="ECO:0007669"/>
    <property type="project" value="UniProtKB-EC"/>
</dbReference>